<evidence type="ECO:0000313" key="2">
    <source>
        <dbReference type="Proteomes" id="UP000283269"/>
    </source>
</evidence>
<evidence type="ECO:0000313" key="1">
    <source>
        <dbReference type="EMBL" id="PPQ83598.1"/>
    </source>
</evidence>
<reference evidence="1 2" key="1">
    <citation type="journal article" date="2018" name="Evol. Lett.">
        <title>Horizontal gene cluster transfer increased hallucinogenic mushroom diversity.</title>
        <authorList>
            <person name="Reynolds H.T."/>
            <person name="Vijayakumar V."/>
            <person name="Gluck-Thaler E."/>
            <person name="Korotkin H.B."/>
            <person name="Matheny P.B."/>
            <person name="Slot J.C."/>
        </authorList>
    </citation>
    <scope>NUCLEOTIDE SEQUENCE [LARGE SCALE GENOMIC DNA]</scope>
    <source>
        <strain evidence="1 2">2631</strain>
    </source>
</reference>
<dbReference type="STRING" id="93625.A0A409WYJ6"/>
<dbReference type="OrthoDB" id="539213at2759"/>
<organism evidence="1 2">
    <name type="scientific">Psilocybe cyanescens</name>
    <dbReference type="NCBI Taxonomy" id="93625"/>
    <lineage>
        <taxon>Eukaryota</taxon>
        <taxon>Fungi</taxon>
        <taxon>Dikarya</taxon>
        <taxon>Basidiomycota</taxon>
        <taxon>Agaricomycotina</taxon>
        <taxon>Agaricomycetes</taxon>
        <taxon>Agaricomycetidae</taxon>
        <taxon>Agaricales</taxon>
        <taxon>Agaricineae</taxon>
        <taxon>Strophariaceae</taxon>
        <taxon>Psilocybe</taxon>
    </lineage>
</organism>
<dbReference type="EMBL" id="NHYD01002998">
    <property type="protein sequence ID" value="PPQ83598.1"/>
    <property type="molecule type" value="Genomic_DNA"/>
</dbReference>
<gene>
    <name evidence="1" type="ORF">CVT25_006348</name>
</gene>
<keyword evidence="2" id="KW-1185">Reference proteome</keyword>
<accession>A0A409WYJ6</accession>
<dbReference type="AlphaFoldDB" id="A0A409WYJ6"/>
<comment type="caution">
    <text evidence="1">The sequence shown here is derived from an EMBL/GenBank/DDBJ whole genome shotgun (WGS) entry which is preliminary data.</text>
</comment>
<protein>
    <submittedName>
        <fullName evidence="1">Uncharacterized protein</fullName>
    </submittedName>
</protein>
<dbReference type="InParanoid" id="A0A409WYJ6"/>
<name>A0A409WYJ6_PSICY</name>
<dbReference type="Proteomes" id="UP000283269">
    <property type="component" value="Unassembled WGS sequence"/>
</dbReference>
<proteinExistence type="predicted"/>
<sequence length="416" mass="45566">MEDIKDFFVEIQTILEAKGAKGWTEVYPTIETEATIDGNIAVSNHFGMVGAMRRRVVLEAKVPGRMTSESTYVLLTEGFVHDRQPMAQHLISVYDGLFEACYTGDNDTIEKMCLPAEGQGGGGPSPANISIRQVDTSMSQYDLNGHTPLSAAIAGCRWSTAKLVLAIATAQYHPADKKDEIKCDLDIHLDDHSDNETCGSDDSDMTVEQQEIKFVDIATQPHPRTMQEVAVRIGPTVGQGSREHDLDAFVHIADLYQSLALSIQTTSADALLHYQGDILVTILLHDQVDILDEYIHRTGEGLDTALVKKNSVKTGEESAVAIDDANKMYLGLNVHGKKRIDLAQKNDPDAAPDTGQETKTVPLLWKAIGLGAKAVVKYIGSDRPFTSYKAYSTSIATRGDEKARWTKRVLFDGRGD</sequence>